<keyword evidence="3" id="KW-1185">Reference proteome</keyword>
<accession>A0ABR7IT85</accession>
<feature type="region of interest" description="Disordered" evidence="1">
    <location>
        <begin position="1"/>
        <end position="26"/>
    </location>
</feature>
<evidence type="ECO:0000313" key="2">
    <source>
        <dbReference type="EMBL" id="MBC5788234.1"/>
    </source>
</evidence>
<comment type="caution">
    <text evidence="2">The sequence shown here is derived from an EMBL/GenBank/DDBJ whole genome shotgun (WGS) entry which is preliminary data.</text>
</comment>
<dbReference type="RefSeq" id="WP_159427355.1">
    <property type="nucleotide sequence ID" value="NZ_JACOQK010000001.1"/>
</dbReference>
<organism evidence="2 3">
    <name type="scientific">Clostridium facile</name>
    <dbReference type="NCBI Taxonomy" id="2763035"/>
    <lineage>
        <taxon>Bacteria</taxon>
        <taxon>Bacillati</taxon>
        <taxon>Bacillota</taxon>
        <taxon>Clostridia</taxon>
        <taxon>Eubacteriales</taxon>
        <taxon>Clostridiaceae</taxon>
        <taxon>Clostridium</taxon>
    </lineage>
</organism>
<sequence length="55" mass="6659">MNTKQVRQYPVPPFHQPKTVEQKQNPQMSLEQWRNVPGDIDDFIFCQQEFHKSEK</sequence>
<reference evidence="2 3" key="1">
    <citation type="submission" date="2020-08" db="EMBL/GenBank/DDBJ databases">
        <title>Genome public.</title>
        <authorList>
            <person name="Liu C."/>
            <person name="Sun Q."/>
        </authorList>
    </citation>
    <scope>NUCLEOTIDE SEQUENCE [LARGE SCALE GENOMIC DNA]</scope>
    <source>
        <strain evidence="2 3">NSJ-27</strain>
    </source>
</reference>
<protein>
    <submittedName>
        <fullName evidence="2">Uncharacterized protein</fullName>
    </submittedName>
</protein>
<proteinExistence type="predicted"/>
<evidence type="ECO:0000313" key="3">
    <source>
        <dbReference type="Proteomes" id="UP000649151"/>
    </source>
</evidence>
<dbReference type="EMBL" id="JACOQK010000001">
    <property type="protein sequence ID" value="MBC5788234.1"/>
    <property type="molecule type" value="Genomic_DNA"/>
</dbReference>
<dbReference type="Proteomes" id="UP000649151">
    <property type="component" value="Unassembled WGS sequence"/>
</dbReference>
<evidence type="ECO:0000256" key="1">
    <source>
        <dbReference type="SAM" id="MobiDB-lite"/>
    </source>
</evidence>
<name>A0ABR7IT85_9CLOT</name>
<gene>
    <name evidence="2" type="ORF">H8Z77_09435</name>
</gene>